<dbReference type="PANTHER" id="PTHR30349">
    <property type="entry name" value="PHAGE INTEGRASE-RELATED"/>
    <property type="match status" value="1"/>
</dbReference>
<dbReference type="RefSeq" id="WP_377248522.1">
    <property type="nucleotide sequence ID" value="NZ_JBHLUH010000010.1"/>
</dbReference>
<organism evidence="5 6">
    <name type="scientific">Phytohabitans kaempferiae</name>
    <dbReference type="NCBI Taxonomy" id="1620943"/>
    <lineage>
        <taxon>Bacteria</taxon>
        <taxon>Bacillati</taxon>
        <taxon>Actinomycetota</taxon>
        <taxon>Actinomycetes</taxon>
        <taxon>Micromonosporales</taxon>
        <taxon>Micromonosporaceae</taxon>
    </lineage>
</organism>
<dbReference type="PROSITE" id="PS51898">
    <property type="entry name" value="TYR_RECOMBINASE"/>
    <property type="match status" value="1"/>
</dbReference>
<comment type="similarity">
    <text evidence="1">Belongs to the 'phage' integrase family.</text>
</comment>
<dbReference type="CDD" id="cd01189">
    <property type="entry name" value="INT_ICEBs1_C_like"/>
    <property type="match status" value="1"/>
</dbReference>
<dbReference type="Pfam" id="PF00589">
    <property type="entry name" value="Phage_integrase"/>
    <property type="match status" value="1"/>
</dbReference>
<evidence type="ECO:0000256" key="1">
    <source>
        <dbReference type="ARBA" id="ARBA00008857"/>
    </source>
</evidence>
<dbReference type="InterPro" id="IPR002104">
    <property type="entry name" value="Integrase_catalytic"/>
</dbReference>
<dbReference type="EMBL" id="JBHLUH010000010">
    <property type="protein sequence ID" value="MFC0527830.1"/>
    <property type="molecule type" value="Genomic_DNA"/>
</dbReference>
<dbReference type="Gene3D" id="1.10.443.10">
    <property type="entry name" value="Intergrase catalytic core"/>
    <property type="match status" value="1"/>
</dbReference>
<feature type="domain" description="Tyr recombinase" evidence="4">
    <location>
        <begin position="159"/>
        <end position="395"/>
    </location>
</feature>
<dbReference type="SUPFAM" id="SSF56349">
    <property type="entry name" value="DNA breaking-rejoining enzymes"/>
    <property type="match status" value="1"/>
</dbReference>
<dbReference type="PANTHER" id="PTHR30349:SF64">
    <property type="entry name" value="PROPHAGE INTEGRASE INTD-RELATED"/>
    <property type="match status" value="1"/>
</dbReference>
<sequence>MASVNKDPTRKRTPWVVRWRDESNTLRKKGFARKVDADRYRAEIEHSLNIGSYVDPVAGKETFRSYGEKWRLAQPHRPNTVMRTKSQLHRHAYPALGDKPMAGIRQSTLQAFVTGVDLAPSSVRPLWATVRAIFGAAHRDRIIGQDPTLGVKLPELPHKEVVPLLLEQVDALVTAVDPRYRALVEVDAGTGLRQGEAFGLEVSHVDFLRRSAKVCQQVQPAAGGGVVVCAPKNQYSYRTMPLGQAVIDRLAAHLKEFPAREVEVLDTTADPAGKRAVRRTARFIFADASGNPLHRNDFNETIWGPARRAAAAAFRALAKAERDADKAAGLRQRAAQLGEVGMHDLRHLFASMLIAGGLSPKAVARLLGHKDASVTLRVYSHLWPDDEDRARQAVDAAFGRDVPTVRPSLEAVR</sequence>
<dbReference type="Gene3D" id="1.10.150.130">
    <property type="match status" value="1"/>
</dbReference>
<evidence type="ECO:0000256" key="2">
    <source>
        <dbReference type="ARBA" id="ARBA00023125"/>
    </source>
</evidence>
<keyword evidence="6" id="KW-1185">Reference proteome</keyword>
<evidence type="ECO:0000313" key="6">
    <source>
        <dbReference type="Proteomes" id="UP001589867"/>
    </source>
</evidence>
<accession>A0ABV6LZH0</accession>
<reference evidence="5 6" key="1">
    <citation type="submission" date="2024-09" db="EMBL/GenBank/DDBJ databases">
        <authorList>
            <person name="Sun Q."/>
            <person name="Mori K."/>
        </authorList>
    </citation>
    <scope>NUCLEOTIDE SEQUENCE [LARGE SCALE GENOMIC DNA]</scope>
    <source>
        <strain evidence="5 6">TBRC 3947</strain>
    </source>
</reference>
<dbReference type="Proteomes" id="UP001589867">
    <property type="component" value="Unassembled WGS sequence"/>
</dbReference>
<evidence type="ECO:0000313" key="5">
    <source>
        <dbReference type="EMBL" id="MFC0527830.1"/>
    </source>
</evidence>
<dbReference type="InterPro" id="IPR011010">
    <property type="entry name" value="DNA_brk_join_enz"/>
</dbReference>
<evidence type="ECO:0000256" key="3">
    <source>
        <dbReference type="ARBA" id="ARBA00023172"/>
    </source>
</evidence>
<name>A0ABV6LZH0_9ACTN</name>
<comment type="caution">
    <text evidence="5">The sequence shown here is derived from an EMBL/GenBank/DDBJ whole genome shotgun (WGS) entry which is preliminary data.</text>
</comment>
<proteinExistence type="inferred from homology"/>
<dbReference type="InterPro" id="IPR013762">
    <property type="entry name" value="Integrase-like_cat_sf"/>
</dbReference>
<keyword evidence="2" id="KW-0238">DNA-binding</keyword>
<dbReference type="InterPro" id="IPR050090">
    <property type="entry name" value="Tyrosine_recombinase_XerCD"/>
</dbReference>
<keyword evidence="3" id="KW-0233">DNA recombination</keyword>
<evidence type="ECO:0000259" key="4">
    <source>
        <dbReference type="PROSITE" id="PS51898"/>
    </source>
</evidence>
<protein>
    <submittedName>
        <fullName evidence="5">Tyrosine-type recombinase/integrase</fullName>
    </submittedName>
</protein>
<dbReference type="InterPro" id="IPR010998">
    <property type="entry name" value="Integrase_recombinase_N"/>
</dbReference>
<gene>
    <name evidence="5" type="ORF">ACFFIA_09165</name>
</gene>